<protein>
    <submittedName>
        <fullName evidence="1">Uncharacterized protein</fullName>
    </submittedName>
</protein>
<sequence>MIQTIDRTLLATAPLGRCDAWIRASADRRSFAITIDDEIVRLASQMGFLFAEIIGEHRDTMILDSHRAEELLTKADGPITQFGKIVRGFIIDGSSLMAIPPARPSRFSRDVMATFVQLAAIFILAHEYSHAHLGHFDDHGQFLRMMEECEDDDEEAARYQKARTDSIEAEADANARAVVLCVCRFWNYDPSLMGAAAVSILSVYDAVYRSIAASAGFDESRADAIVSRLFNHPSPSERLRRLINPSAPSDVWAHYVAKGLAQHRFEVRPDRIHRRWSGLLTALSRVATS</sequence>
<evidence type="ECO:0000313" key="1">
    <source>
        <dbReference type="EMBL" id="HAE48055.1"/>
    </source>
</evidence>
<dbReference type="EMBL" id="DMAI01000177">
    <property type="protein sequence ID" value="HAE48055.1"/>
    <property type="molecule type" value="Genomic_DNA"/>
</dbReference>
<reference evidence="1 2" key="1">
    <citation type="journal article" date="2018" name="Nat. Biotechnol.">
        <title>A standardized bacterial taxonomy based on genome phylogeny substantially revises the tree of life.</title>
        <authorList>
            <person name="Parks D.H."/>
            <person name="Chuvochina M."/>
            <person name="Waite D.W."/>
            <person name="Rinke C."/>
            <person name="Skarshewski A."/>
            <person name="Chaumeil P.A."/>
            <person name="Hugenholtz P."/>
        </authorList>
    </citation>
    <scope>NUCLEOTIDE SEQUENCE [LARGE SCALE GENOMIC DNA]</scope>
    <source>
        <strain evidence="1">UBA8739</strain>
    </source>
</reference>
<evidence type="ECO:0000313" key="2">
    <source>
        <dbReference type="Proteomes" id="UP000257706"/>
    </source>
</evidence>
<proteinExistence type="predicted"/>
<name>A0A3B9IJS6_9PROT</name>
<dbReference type="AlphaFoldDB" id="A0A3B9IJS6"/>
<gene>
    <name evidence="1" type="ORF">DCK97_11600</name>
</gene>
<organism evidence="1 2">
    <name type="scientific">Tistrella mobilis</name>
    <dbReference type="NCBI Taxonomy" id="171437"/>
    <lineage>
        <taxon>Bacteria</taxon>
        <taxon>Pseudomonadati</taxon>
        <taxon>Pseudomonadota</taxon>
        <taxon>Alphaproteobacteria</taxon>
        <taxon>Geminicoccales</taxon>
        <taxon>Geminicoccaceae</taxon>
        <taxon>Tistrella</taxon>
    </lineage>
</organism>
<comment type="caution">
    <text evidence="1">The sequence shown here is derived from an EMBL/GenBank/DDBJ whole genome shotgun (WGS) entry which is preliminary data.</text>
</comment>
<dbReference type="Proteomes" id="UP000257706">
    <property type="component" value="Unassembled WGS sequence"/>
</dbReference>
<accession>A0A3B9IJS6</accession>